<dbReference type="Gene3D" id="3.40.1580.10">
    <property type="entry name" value="SMI1/KNR4-like"/>
    <property type="match status" value="1"/>
</dbReference>
<dbReference type="InterPro" id="IPR037883">
    <property type="entry name" value="Knr4/Smi1-like_sf"/>
</dbReference>
<protein>
    <submittedName>
        <fullName evidence="2">SMI1/KNR4 family protein SUKH-1</fullName>
    </submittedName>
</protein>
<evidence type="ECO:0000259" key="1">
    <source>
        <dbReference type="Pfam" id="PF09346"/>
    </source>
</evidence>
<name>A0A2P8HNL1_CHINA</name>
<proteinExistence type="predicted"/>
<dbReference type="InterPro" id="IPR018958">
    <property type="entry name" value="Knr4/Smi1-like_dom"/>
</dbReference>
<accession>A0A2P8HNL1</accession>
<keyword evidence="3" id="KW-1185">Reference proteome</keyword>
<dbReference type="Pfam" id="PF09346">
    <property type="entry name" value="SMI1_KNR4"/>
    <property type="match status" value="1"/>
</dbReference>
<gene>
    <name evidence="2" type="ORF">CLV51_102666</name>
</gene>
<evidence type="ECO:0000313" key="2">
    <source>
        <dbReference type="EMBL" id="PSL47806.1"/>
    </source>
</evidence>
<sequence>MTHNNIQHIEQALGITLPGAYAAYLLALQQEGGLVTDLVHLYGMNHLIQRNNDYQVQHYLPQYISIGDDSGGQAICLHCNGTDNTVYITGYGALDTGSMEVLSTGFDTWVQEGFPLGIIRESPDVITFHASETYQLRTAYYSMMRALQQLDADKSNGVDLKTYILQKRVLQQQIKDFEILHAGKKYQL</sequence>
<dbReference type="RefSeq" id="WP_106528232.1">
    <property type="nucleotide sequence ID" value="NZ_PYAW01000002.1"/>
</dbReference>
<feature type="domain" description="Knr4/Smi1-like" evidence="1">
    <location>
        <begin position="2"/>
        <end position="111"/>
    </location>
</feature>
<evidence type="ECO:0000313" key="3">
    <source>
        <dbReference type="Proteomes" id="UP000240971"/>
    </source>
</evidence>
<dbReference type="EMBL" id="PYAW01000002">
    <property type="protein sequence ID" value="PSL47806.1"/>
    <property type="molecule type" value="Genomic_DNA"/>
</dbReference>
<organism evidence="2 3">
    <name type="scientific">Chitinophaga niastensis</name>
    <dbReference type="NCBI Taxonomy" id="536980"/>
    <lineage>
        <taxon>Bacteria</taxon>
        <taxon>Pseudomonadati</taxon>
        <taxon>Bacteroidota</taxon>
        <taxon>Chitinophagia</taxon>
        <taxon>Chitinophagales</taxon>
        <taxon>Chitinophagaceae</taxon>
        <taxon>Chitinophaga</taxon>
    </lineage>
</organism>
<comment type="caution">
    <text evidence="2">The sequence shown here is derived from an EMBL/GenBank/DDBJ whole genome shotgun (WGS) entry which is preliminary data.</text>
</comment>
<reference evidence="2 3" key="1">
    <citation type="submission" date="2018-03" db="EMBL/GenBank/DDBJ databases">
        <title>Genomic Encyclopedia of Archaeal and Bacterial Type Strains, Phase II (KMG-II): from individual species to whole genera.</title>
        <authorList>
            <person name="Goeker M."/>
        </authorList>
    </citation>
    <scope>NUCLEOTIDE SEQUENCE [LARGE SCALE GENOMIC DNA]</scope>
    <source>
        <strain evidence="2 3">DSM 24859</strain>
    </source>
</reference>
<dbReference type="SUPFAM" id="SSF160631">
    <property type="entry name" value="SMI1/KNR4-like"/>
    <property type="match status" value="1"/>
</dbReference>
<dbReference type="OrthoDB" id="8444591at2"/>
<dbReference type="AlphaFoldDB" id="A0A2P8HNL1"/>
<dbReference type="Proteomes" id="UP000240971">
    <property type="component" value="Unassembled WGS sequence"/>
</dbReference>